<feature type="transmembrane region" description="Helical" evidence="2">
    <location>
        <begin position="61"/>
        <end position="86"/>
    </location>
</feature>
<feature type="compositionally biased region" description="Basic and acidic residues" evidence="1">
    <location>
        <begin position="290"/>
        <end position="302"/>
    </location>
</feature>
<feature type="compositionally biased region" description="Polar residues" evidence="1">
    <location>
        <begin position="323"/>
        <end position="336"/>
    </location>
</feature>
<feature type="compositionally biased region" description="Basic and acidic residues" evidence="1">
    <location>
        <begin position="361"/>
        <end position="375"/>
    </location>
</feature>
<protein>
    <submittedName>
        <fullName evidence="3">Uncharacterized protein</fullName>
    </submittedName>
</protein>
<keyword evidence="2" id="KW-0812">Transmembrane</keyword>
<comment type="caution">
    <text evidence="3">The sequence shown here is derived from an EMBL/GenBank/DDBJ whole genome shotgun (WGS) entry which is preliminary data.</text>
</comment>
<evidence type="ECO:0000313" key="4">
    <source>
        <dbReference type="Proteomes" id="UP001456524"/>
    </source>
</evidence>
<dbReference type="Proteomes" id="UP001456524">
    <property type="component" value="Unassembled WGS sequence"/>
</dbReference>
<proteinExistence type="predicted"/>
<gene>
    <name evidence="3" type="ORF">IWX90DRAFT_310451</name>
</gene>
<feature type="transmembrane region" description="Helical" evidence="2">
    <location>
        <begin position="180"/>
        <end position="200"/>
    </location>
</feature>
<reference evidence="3 4" key="1">
    <citation type="journal article" date="2022" name="G3 (Bethesda)">
        <title>Enemy or ally: a genomic approach to elucidate the lifestyle of Phyllosticta citrichinaensis.</title>
        <authorList>
            <person name="Buijs V.A."/>
            <person name="Groenewald J.Z."/>
            <person name="Haridas S."/>
            <person name="LaButti K.M."/>
            <person name="Lipzen A."/>
            <person name="Martin F.M."/>
            <person name="Barry K."/>
            <person name="Grigoriev I.V."/>
            <person name="Crous P.W."/>
            <person name="Seidl M.F."/>
        </authorList>
    </citation>
    <scope>NUCLEOTIDE SEQUENCE [LARGE SCALE GENOMIC DNA]</scope>
    <source>
        <strain evidence="3 4">CBS 129764</strain>
    </source>
</reference>
<feature type="compositionally biased region" description="Polar residues" evidence="1">
    <location>
        <begin position="270"/>
        <end position="281"/>
    </location>
</feature>
<keyword evidence="4" id="KW-1185">Reference proteome</keyword>
<keyword evidence="2" id="KW-0472">Membrane</keyword>
<organism evidence="3 4">
    <name type="scientific">Phyllosticta citrichinensis</name>
    <dbReference type="NCBI Taxonomy" id="1130410"/>
    <lineage>
        <taxon>Eukaryota</taxon>
        <taxon>Fungi</taxon>
        <taxon>Dikarya</taxon>
        <taxon>Ascomycota</taxon>
        <taxon>Pezizomycotina</taxon>
        <taxon>Dothideomycetes</taxon>
        <taxon>Dothideomycetes incertae sedis</taxon>
        <taxon>Botryosphaeriales</taxon>
        <taxon>Phyllostictaceae</taxon>
        <taxon>Phyllosticta</taxon>
    </lineage>
</organism>
<feature type="region of interest" description="Disordered" evidence="1">
    <location>
        <begin position="265"/>
        <end position="375"/>
    </location>
</feature>
<accession>A0ABR1XLW8</accession>
<evidence type="ECO:0000313" key="3">
    <source>
        <dbReference type="EMBL" id="KAK8159783.1"/>
    </source>
</evidence>
<feature type="transmembrane region" description="Helical" evidence="2">
    <location>
        <begin position="107"/>
        <end position="129"/>
    </location>
</feature>
<evidence type="ECO:0000256" key="2">
    <source>
        <dbReference type="SAM" id="Phobius"/>
    </source>
</evidence>
<evidence type="ECO:0000256" key="1">
    <source>
        <dbReference type="SAM" id="MobiDB-lite"/>
    </source>
</evidence>
<feature type="compositionally biased region" description="Low complexity" evidence="1">
    <location>
        <begin position="349"/>
        <end position="360"/>
    </location>
</feature>
<sequence length="375" mass="41867">MTATNPVYTAMYPSRPRGCSISKFLYWTCVILIGVISPAVLGLIAHVLVKVHDIEDIHRTSSYLILFSAAVGAVDGFIFTVLGLMGKDFHWKANITGKKYESFRLRIPAIGATIAFGAILRSIAVASYAQYDYYDAQGKIANWTNQHLGEDTHYMTPELWLCHNGTASSTACLEGEGARWLTVPLALLSCLTFCLILWIWRRGNMEAAGFIRTSKDMSRPSESTLEEGNSTPMSLKDDASEARQPVELHYQHVNELEETEIHEMDGYPAQGSSSPRPNEPNQPAMEASTEEPHPRFSWEDSAKTPAAAEAHSRFSWEGMAKSPTVSPLTETLQSQSKARRNRDNDNNRNRNGTDNSNGSSWHHDDNADVPEWWRD</sequence>
<feature type="region of interest" description="Disordered" evidence="1">
    <location>
        <begin position="215"/>
        <end position="242"/>
    </location>
</feature>
<name>A0ABR1XLW8_9PEZI</name>
<dbReference type="EMBL" id="JBBWUH010000008">
    <property type="protein sequence ID" value="KAK8159783.1"/>
    <property type="molecule type" value="Genomic_DNA"/>
</dbReference>
<feature type="compositionally biased region" description="Polar residues" evidence="1">
    <location>
        <begin position="220"/>
        <end position="233"/>
    </location>
</feature>
<keyword evidence="2" id="KW-1133">Transmembrane helix</keyword>
<feature type="transmembrane region" description="Helical" evidence="2">
    <location>
        <begin position="24"/>
        <end position="49"/>
    </location>
</feature>